<comment type="caution">
    <text evidence="2">The sequence shown here is derived from an EMBL/GenBank/DDBJ whole genome shotgun (WGS) entry which is preliminary data.</text>
</comment>
<dbReference type="Pfam" id="PF17940">
    <property type="entry name" value="TetR_C_31"/>
    <property type="match status" value="1"/>
</dbReference>
<evidence type="ECO:0000313" key="3">
    <source>
        <dbReference type="Proteomes" id="UP001501116"/>
    </source>
</evidence>
<gene>
    <name evidence="2" type="ORF">GCM10009754_74140</name>
</gene>
<dbReference type="Proteomes" id="UP001501116">
    <property type="component" value="Unassembled WGS sequence"/>
</dbReference>
<dbReference type="InterPro" id="IPR041583">
    <property type="entry name" value="TetR_C_31"/>
</dbReference>
<dbReference type="EMBL" id="BAAANN010000042">
    <property type="protein sequence ID" value="GAA1985638.1"/>
    <property type="molecule type" value="Genomic_DNA"/>
</dbReference>
<reference evidence="2 3" key="1">
    <citation type="journal article" date="2019" name="Int. J. Syst. Evol. Microbiol.">
        <title>The Global Catalogue of Microorganisms (GCM) 10K type strain sequencing project: providing services to taxonomists for standard genome sequencing and annotation.</title>
        <authorList>
            <consortium name="The Broad Institute Genomics Platform"/>
            <consortium name="The Broad Institute Genome Sequencing Center for Infectious Disease"/>
            <person name="Wu L."/>
            <person name="Ma J."/>
        </authorList>
    </citation>
    <scope>NUCLEOTIDE SEQUENCE [LARGE SCALE GENOMIC DNA]</scope>
    <source>
        <strain evidence="2 3">JCM 14545</strain>
    </source>
</reference>
<sequence length="180" mass="19545">MARIGDAAIEVLAEEGMRGLTHRAVDRAAELPPGSTSYYARTRAALLELAVTRMVELDETAVLPAAPHGPDEAAAYVARFVHALVSSGPRMIARYEFALEATRRPEVREIYQRAALEFRRRCAEVLAAVGSPDPGRHTRMVIAWCEGLIFDTVAGAGSGEPPSFDELLADTRELLRGMLG</sequence>
<protein>
    <submittedName>
        <fullName evidence="2">TetR/AcrR family transcriptional regulator</fullName>
    </submittedName>
</protein>
<evidence type="ECO:0000259" key="1">
    <source>
        <dbReference type="Pfam" id="PF17940"/>
    </source>
</evidence>
<dbReference type="InterPro" id="IPR009057">
    <property type="entry name" value="Homeodomain-like_sf"/>
</dbReference>
<organism evidence="2 3">
    <name type="scientific">Amycolatopsis minnesotensis</name>
    <dbReference type="NCBI Taxonomy" id="337894"/>
    <lineage>
        <taxon>Bacteria</taxon>
        <taxon>Bacillati</taxon>
        <taxon>Actinomycetota</taxon>
        <taxon>Actinomycetes</taxon>
        <taxon>Pseudonocardiales</taxon>
        <taxon>Pseudonocardiaceae</taxon>
        <taxon>Amycolatopsis</taxon>
    </lineage>
</organism>
<dbReference type="SUPFAM" id="SSF48498">
    <property type="entry name" value="Tetracyclin repressor-like, C-terminal domain"/>
    <property type="match status" value="1"/>
</dbReference>
<dbReference type="SUPFAM" id="SSF46689">
    <property type="entry name" value="Homeodomain-like"/>
    <property type="match status" value="1"/>
</dbReference>
<feature type="domain" description="Tetracyclin repressor-like C-terminal group 31" evidence="1">
    <location>
        <begin position="69"/>
        <end position="179"/>
    </location>
</feature>
<accession>A0ABN2SF35</accession>
<dbReference type="Gene3D" id="1.10.357.10">
    <property type="entry name" value="Tetracycline Repressor, domain 2"/>
    <property type="match status" value="1"/>
</dbReference>
<dbReference type="InterPro" id="IPR036271">
    <property type="entry name" value="Tet_transcr_reg_TetR-rel_C_sf"/>
</dbReference>
<keyword evidence="3" id="KW-1185">Reference proteome</keyword>
<name>A0ABN2SF35_9PSEU</name>
<evidence type="ECO:0000313" key="2">
    <source>
        <dbReference type="EMBL" id="GAA1985638.1"/>
    </source>
</evidence>
<proteinExistence type="predicted"/>